<dbReference type="Proteomes" id="UP000503297">
    <property type="component" value="Chromosome"/>
</dbReference>
<evidence type="ECO:0000256" key="5">
    <source>
        <dbReference type="ARBA" id="ARBA00022917"/>
    </source>
</evidence>
<evidence type="ECO:0000256" key="2">
    <source>
        <dbReference type="ARBA" id="ARBA00022598"/>
    </source>
</evidence>
<dbReference type="RefSeq" id="WP_173165162.1">
    <property type="nucleotide sequence ID" value="NZ_CP053716.1"/>
</dbReference>
<evidence type="ECO:0000256" key="1">
    <source>
        <dbReference type="ARBA" id="ARBA00008258"/>
    </source>
</evidence>
<evidence type="ECO:0000256" key="7">
    <source>
        <dbReference type="ARBA" id="ARBA00047364"/>
    </source>
</evidence>
<dbReference type="Gene3D" id="2.20.28.20">
    <property type="entry name" value="Methionyl-tRNA synthetase, Zn-domain"/>
    <property type="match status" value="1"/>
</dbReference>
<evidence type="ECO:0000256" key="6">
    <source>
        <dbReference type="ARBA" id="ARBA00023146"/>
    </source>
</evidence>
<dbReference type="Pfam" id="PF09334">
    <property type="entry name" value="tRNA-synt_1g"/>
    <property type="match status" value="2"/>
</dbReference>
<dbReference type="InterPro" id="IPR014729">
    <property type="entry name" value="Rossmann-like_a/b/a_fold"/>
</dbReference>
<feature type="domain" description="Methionyl/Leucyl tRNA synthetase" evidence="9">
    <location>
        <begin position="20"/>
        <end position="252"/>
    </location>
</feature>
<evidence type="ECO:0000313" key="10">
    <source>
        <dbReference type="EMBL" id="QKF07767.1"/>
    </source>
</evidence>
<evidence type="ECO:0000256" key="4">
    <source>
        <dbReference type="ARBA" id="ARBA00022840"/>
    </source>
</evidence>
<keyword evidence="6 8" id="KW-0030">Aminoacyl-tRNA synthetase</keyword>
<dbReference type="PANTHER" id="PTHR45765:SF1">
    <property type="entry name" value="METHIONINE--TRNA LIGASE, CYTOPLASMIC"/>
    <property type="match status" value="1"/>
</dbReference>
<evidence type="ECO:0000313" key="11">
    <source>
        <dbReference type="Proteomes" id="UP000503297"/>
    </source>
</evidence>
<comment type="catalytic activity">
    <reaction evidence="7">
        <text>tRNA(Met) + L-methionine + ATP = L-methionyl-tRNA(Met) + AMP + diphosphate</text>
        <dbReference type="Rhea" id="RHEA:13481"/>
        <dbReference type="Rhea" id="RHEA-COMP:9667"/>
        <dbReference type="Rhea" id="RHEA-COMP:9698"/>
        <dbReference type="ChEBI" id="CHEBI:30616"/>
        <dbReference type="ChEBI" id="CHEBI:33019"/>
        <dbReference type="ChEBI" id="CHEBI:57844"/>
        <dbReference type="ChEBI" id="CHEBI:78442"/>
        <dbReference type="ChEBI" id="CHEBI:78530"/>
        <dbReference type="ChEBI" id="CHEBI:456215"/>
        <dbReference type="EC" id="6.1.1.10"/>
    </reaction>
</comment>
<evidence type="ECO:0000256" key="3">
    <source>
        <dbReference type="ARBA" id="ARBA00022741"/>
    </source>
</evidence>
<keyword evidence="2 8" id="KW-0436">Ligase</keyword>
<dbReference type="KEGG" id="bwa:HLV38_06340"/>
<dbReference type="SUPFAM" id="SSF47323">
    <property type="entry name" value="Anticodon-binding domain of a subclass of class I aminoacyl-tRNA synthetases"/>
    <property type="match status" value="1"/>
</dbReference>
<dbReference type="EMBL" id="CP053716">
    <property type="protein sequence ID" value="QKF07767.1"/>
    <property type="molecule type" value="Genomic_DNA"/>
</dbReference>
<dbReference type="AlphaFoldDB" id="A0A6M8J2E3"/>
<dbReference type="InterPro" id="IPR015413">
    <property type="entry name" value="Methionyl/Leucyl_tRNA_Synth"/>
</dbReference>
<keyword evidence="4 8" id="KW-0067">ATP-binding</keyword>
<dbReference type="GO" id="GO:0004825">
    <property type="term" value="F:methionine-tRNA ligase activity"/>
    <property type="evidence" value="ECO:0007669"/>
    <property type="project" value="UniProtKB-EC"/>
</dbReference>
<keyword evidence="11" id="KW-1185">Reference proteome</keyword>
<feature type="domain" description="Methionyl/Leucyl tRNA synthetase" evidence="9">
    <location>
        <begin position="318"/>
        <end position="484"/>
    </location>
</feature>
<dbReference type="SUPFAM" id="SSF52374">
    <property type="entry name" value="Nucleotidylyl transferase"/>
    <property type="match status" value="1"/>
</dbReference>
<name>A0A6M8J2E3_9ACTN</name>
<dbReference type="PANTHER" id="PTHR45765">
    <property type="entry name" value="METHIONINE--TRNA LIGASE"/>
    <property type="match status" value="1"/>
</dbReference>
<reference evidence="11" key="1">
    <citation type="submission" date="2020-05" db="EMBL/GenBank/DDBJ databases">
        <title>Novel species in genus Nocardioides.</title>
        <authorList>
            <person name="Zhang G."/>
        </authorList>
    </citation>
    <scope>NUCLEOTIDE SEQUENCE [LARGE SCALE GENOMIC DNA]</scope>
    <source>
        <strain evidence="11">zg-1050</strain>
    </source>
</reference>
<dbReference type="GO" id="GO:0006431">
    <property type="term" value="P:methionyl-tRNA aminoacylation"/>
    <property type="evidence" value="ECO:0007669"/>
    <property type="project" value="TreeGrafter"/>
</dbReference>
<proteinExistence type="inferred from homology"/>
<dbReference type="GO" id="GO:0005829">
    <property type="term" value="C:cytosol"/>
    <property type="evidence" value="ECO:0007669"/>
    <property type="project" value="TreeGrafter"/>
</dbReference>
<evidence type="ECO:0000256" key="8">
    <source>
        <dbReference type="RuleBase" id="RU363039"/>
    </source>
</evidence>
<keyword evidence="3 8" id="KW-0547">Nucleotide-binding</keyword>
<protein>
    <submittedName>
        <fullName evidence="10">Class I tRNA ligase family protein</fullName>
    </submittedName>
</protein>
<sequence length="686" mass="77015">MTSLDNAASFTRAPWPTRAVVTAGMPYGNKPLHFGHIAGVFVPADAFARFLRDRIGPRNVRFVSGTDCYGSPINEGYRKLVEEGRFEGSIADYVMANHQRQRDTLRAYDVSLSVYEGSGIGHAGEVHRALSDAFIRRLHERGVLHRRSTLQFYDPEASTFLNGRQVLGRCPVQGCKSEHAYADECDLGHSYAPEDLIAPRSSLTGGVPEMRPVDNWYFDLPAFRDFLLQHAERLETDPLTRAIVPQALREFLADPIIYVKNENRAAFDELRDSLPPCTVVEAEKGKQSFEAVFRTIDERDRARDVMRAAGLRFRTGKALVPFRITGNIEWGVPAPTLEGVEGLTVWCWPESLWAPISFTIAACDAQGDAEGAWRDFWCDPDATVYQFMGQDNLYFYGVVQPALFEALRDGDLLDPQAAPRPLRQTRLVANHHVLLGSKKASSSSAVKPPTADELLEHYTVEQLRAHFLALGLDQRSVGFKPKPFTASEAERSDPRVADPVLKEGALLTNVYNRIARSCLYELKKSFACRLPVLDPSDAAVAEAHAALASYDDLMHRTSLHGVMSLMDEFLRTVNKRWADGISQVEAQARAEDADEGAVRALRSQVLADAVYQLWVSTLLMHPVVPTGSELICEYLRFDPARFFSWSHEFRSIAELCDQDERDRGWHDVSELPPRFDFFRKHASQLK</sequence>
<dbReference type="GO" id="GO:0005524">
    <property type="term" value="F:ATP binding"/>
    <property type="evidence" value="ECO:0007669"/>
    <property type="project" value="UniProtKB-KW"/>
</dbReference>
<gene>
    <name evidence="10" type="ORF">HLV38_06340</name>
</gene>
<dbReference type="InterPro" id="IPR023458">
    <property type="entry name" value="Met-tRNA_ligase_1"/>
</dbReference>
<organism evidence="10 11">
    <name type="scientific">Berryella wangjianweii</name>
    <dbReference type="NCBI Taxonomy" id="2734634"/>
    <lineage>
        <taxon>Bacteria</taxon>
        <taxon>Bacillati</taxon>
        <taxon>Actinomycetota</taxon>
        <taxon>Coriobacteriia</taxon>
        <taxon>Eggerthellales</taxon>
        <taxon>Eggerthellaceae</taxon>
        <taxon>Berryella</taxon>
    </lineage>
</organism>
<dbReference type="InterPro" id="IPR009080">
    <property type="entry name" value="tRNAsynth_Ia_anticodon-bd"/>
</dbReference>
<dbReference type="InterPro" id="IPR029038">
    <property type="entry name" value="MetRS_Zn"/>
</dbReference>
<accession>A0A6M8J2E3</accession>
<evidence type="ECO:0000259" key="9">
    <source>
        <dbReference type="Pfam" id="PF09334"/>
    </source>
</evidence>
<dbReference type="Gene3D" id="1.10.730.10">
    <property type="entry name" value="Isoleucyl-tRNA Synthetase, Domain 1"/>
    <property type="match status" value="1"/>
</dbReference>
<dbReference type="Gene3D" id="3.40.50.620">
    <property type="entry name" value="HUPs"/>
    <property type="match status" value="2"/>
</dbReference>
<comment type="similarity">
    <text evidence="1">Belongs to the class-I aminoacyl-tRNA synthetase family. MetG type 1 subfamily.</text>
</comment>
<keyword evidence="5 8" id="KW-0648">Protein biosynthesis</keyword>